<dbReference type="AlphaFoldDB" id="A0AAD7ZRE0"/>
<protein>
    <submittedName>
        <fullName evidence="1">Uncharacterized protein</fullName>
    </submittedName>
</protein>
<feature type="non-terminal residue" evidence="1">
    <location>
        <position position="114"/>
    </location>
</feature>
<reference evidence="1" key="2">
    <citation type="submission" date="2023-05" db="EMBL/GenBank/DDBJ databases">
        <authorList>
            <person name="Fouks B."/>
        </authorList>
    </citation>
    <scope>NUCLEOTIDE SEQUENCE</scope>
    <source>
        <strain evidence="1">Stay&amp;Tobe</strain>
        <tissue evidence="1">Testes</tissue>
    </source>
</reference>
<dbReference type="Proteomes" id="UP001233999">
    <property type="component" value="Unassembled WGS sequence"/>
</dbReference>
<organism evidence="1 2">
    <name type="scientific">Diploptera punctata</name>
    <name type="common">Pacific beetle cockroach</name>
    <dbReference type="NCBI Taxonomy" id="6984"/>
    <lineage>
        <taxon>Eukaryota</taxon>
        <taxon>Metazoa</taxon>
        <taxon>Ecdysozoa</taxon>
        <taxon>Arthropoda</taxon>
        <taxon>Hexapoda</taxon>
        <taxon>Insecta</taxon>
        <taxon>Pterygota</taxon>
        <taxon>Neoptera</taxon>
        <taxon>Polyneoptera</taxon>
        <taxon>Dictyoptera</taxon>
        <taxon>Blattodea</taxon>
        <taxon>Blaberoidea</taxon>
        <taxon>Blaberidae</taxon>
        <taxon>Diplopterinae</taxon>
        <taxon>Diploptera</taxon>
    </lineage>
</organism>
<comment type="caution">
    <text evidence="1">The sequence shown here is derived from an EMBL/GenBank/DDBJ whole genome shotgun (WGS) entry which is preliminary data.</text>
</comment>
<gene>
    <name evidence="1" type="ORF">L9F63_003037</name>
</gene>
<dbReference type="EMBL" id="JASPKZ010007294">
    <property type="protein sequence ID" value="KAJ9585181.1"/>
    <property type="molecule type" value="Genomic_DNA"/>
</dbReference>
<sequence length="114" mass="12796">VVVLTFYVDCGLEFVLTVSNSMAASTSDTAFSSGTELGQMTKALTVVTLLQLDLEIWPLIRHSFQKKLAVFKFLEDVLSCDDSRKSLHCQFDRRRIDFPKLNVTCTSMPSANQK</sequence>
<keyword evidence="2" id="KW-1185">Reference proteome</keyword>
<reference evidence="1" key="1">
    <citation type="journal article" date="2023" name="IScience">
        <title>Live-bearing cockroach genome reveals convergent evolutionary mechanisms linked to viviparity in insects and beyond.</title>
        <authorList>
            <person name="Fouks B."/>
            <person name="Harrison M.C."/>
            <person name="Mikhailova A.A."/>
            <person name="Marchal E."/>
            <person name="English S."/>
            <person name="Carruthers M."/>
            <person name="Jennings E.C."/>
            <person name="Chiamaka E.L."/>
            <person name="Frigard R.A."/>
            <person name="Pippel M."/>
            <person name="Attardo G.M."/>
            <person name="Benoit J.B."/>
            <person name="Bornberg-Bauer E."/>
            <person name="Tobe S.S."/>
        </authorList>
    </citation>
    <scope>NUCLEOTIDE SEQUENCE</scope>
    <source>
        <strain evidence="1">Stay&amp;Tobe</strain>
    </source>
</reference>
<name>A0AAD7ZRE0_DIPPU</name>
<feature type="non-terminal residue" evidence="1">
    <location>
        <position position="1"/>
    </location>
</feature>
<proteinExistence type="predicted"/>
<accession>A0AAD7ZRE0</accession>
<evidence type="ECO:0000313" key="1">
    <source>
        <dbReference type="EMBL" id="KAJ9585181.1"/>
    </source>
</evidence>
<evidence type="ECO:0000313" key="2">
    <source>
        <dbReference type="Proteomes" id="UP001233999"/>
    </source>
</evidence>